<dbReference type="KEGG" id="aagg:ETAA8_51850"/>
<reference evidence="2 3" key="1">
    <citation type="submission" date="2019-02" db="EMBL/GenBank/DDBJ databases">
        <title>Deep-cultivation of Planctomycetes and their phenomic and genomic characterization uncovers novel biology.</title>
        <authorList>
            <person name="Wiegand S."/>
            <person name="Jogler M."/>
            <person name="Boedeker C."/>
            <person name="Pinto D."/>
            <person name="Vollmers J."/>
            <person name="Rivas-Marin E."/>
            <person name="Kohn T."/>
            <person name="Peeters S.H."/>
            <person name="Heuer A."/>
            <person name="Rast P."/>
            <person name="Oberbeckmann S."/>
            <person name="Bunk B."/>
            <person name="Jeske O."/>
            <person name="Meyerdierks A."/>
            <person name="Storesund J.E."/>
            <person name="Kallscheuer N."/>
            <person name="Luecker S."/>
            <person name="Lage O.M."/>
            <person name="Pohl T."/>
            <person name="Merkel B.J."/>
            <person name="Hornburger P."/>
            <person name="Mueller R.-W."/>
            <person name="Bruemmer F."/>
            <person name="Labrenz M."/>
            <person name="Spormann A.M."/>
            <person name="Op den Camp H."/>
            <person name="Overmann J."/>
            <person name="Amann R."/>
            <person name="Jetten M.S.M."/>
            <person name="Mascher T."/>
            <person name="Medema M.H."/>
            <person name="Devos D.P."/>
            <person name="Kaster A.-K."/>
            <person name="Ovreas L."/>
            <person name="Rohde M."/>
            <person name="Galperin M.Y."/>
            <person name="Jogler C."/>
        </authorList>
    </citation>
    <scope>NUCLEOTIDE SEQUENCE [LARGE SCALE GENOMIC DNA]</scope>
    <source>
        <strain evidence="2 3">ETA_A8</strain>
    </source>
</reference>
<accession>A0A517YIM8</accession>
<dbReference type="Proteomes" id="UP000315017">
    <property type="component" value="Chromosome"/>
</dbReference>
<organism evidence="2 3">
    <name type="scientific">Anatilimnocola aggregata</name>
    <dbReference type="NCBI Taxonomy" id="2528021"/>
    <lineage>
        <taxon>Bacteria</taxon>
        <taxon>Pseudomonadati</taxon>
        <taxon>Planctomycetota</taxon>
        <taxon>Planctomycetia</taxon>
        <taxon>Pirellulales</taxon>
        <taxon>Pirellulaceae</taxon>
        <taxon>Anatilimnocola</taxon>
    </lineage>
</organism>
<proteinExistence type="predicted"/>
<dbReference type="OrthoDB" id="277875at2"/>
<feature type="transmembrane region" description="Helical" evidence="1">
    <location>
        <begin position="6"/>
        <end position="28"/>
    </location>
</feature>
<evidence type="ECO:0000313" key="3">
    <source>
        <dbReference type="Proteomes" id="UP000315017"/>
    </source>
</evidence>
<evidence type="ECO:0000313" key="2">
    <source>
        <dbReference type="EMBL" id="QDU30066.1"/>
    </source>
</evidence>
<name>A0A517YIM8_9BACT</name>
<dbReference type="RefSeq" id="WP_145094914.1">
    <property type="nucleotide sequence ID" value="NZ_CP036274.1"/>
</dbReference>
<gene>
    <name evidence="2" type="ORF">ETAA8_51850</name>
</gene>
<evidence type="ECO:0000256" key="1">
    <source>
        <dbReference type="SAM" id="Phobius"/>
    </source>
</evidence>
<keyword evidence="1" id="KW-1133">Transmembrane helix</keyword>
<dbReference type="EMBL" id="CP036274">
    <property type="protein sequence ID" value="QDU30066.1"/>
    <property type="molecule type" value="Genomic_DNA"/>
</dbReference>
<dbReference type="AlphaFoldDB" id="A0A517YIM8"/>
<protein>
    <submittedName>
        <fullName evidence="2">Uncharacterized protein</fullName>
    </submittedName>
</protein>
<keyword evidence="1" id="KW-0472">Membrane</keyword>
<keyword evidence="3" id="KW-1185">Reference proteome</keyword>
<sequence>MMPPLLLANLFSTYGLAAALAIICLVVLRGNWFRQRRSKESEADPSEIKKACAPKARETAFENAPNDLLRWQVEMHEMARDIKGEIDAKMLALQSLMIVAREHCQRLESLLQHAEQHGDRQSPEFVGGRETLERIEAAEGNVPPLPVPPHGNNVLSPAQADRAKRLAKQEWSPQQIAREIGATLGDVELFLSLHQEILSN</sequence>
<keyword evidence="1" id="KW-0812">Transmembrane</keyword>